<dbReference type="CDD" id="cd01008">
    <property type="entry name" value="PBP2_NrtA_SsuA_CpmA_like"/>
    <property type="match status" value="1"/>
</dbReference>
<dbReference type="Pfam" id="PF09084">
    <property type="entry name" value="NMT1"/>
    <property type="match status" value="1"/>
</dbReference>
<evidence type="ECO:0000313" key="6">
    <source>
        <dbReference type="Proteomes" id="UP000255517"/>
    </source>
</evidence>
<protein>
    <submittedName>
        <fullName evidence="5">Sulfate starvation-induced protein 1</fullName>
    </submittedName>
</protein>
<evidence type="ECO:0000256" key="1">
    <source>
        <dbReference type="ARBA" id="ARBA00010742"/>
    </source>
</evidence>
<dbReference type="Gene3D" id="3.40.190.10">
    <property type="entry name" value="Periplasmic binding protein-like II"/>
    <property type="match status" value="2"/>
</dbReference>
<dbReference type="EMBL" id="UGSZ01000001">
    <property type="protein sequence ID" value="SUB57801.1"/>
    <property type="molecule type" value="Genomic_DNA"/>
</dbReference>
<feature type="chain" id="PRO_5016606413" evidence="3">
    <location>
        <begin position="23"/>
        <end position="331"/>
    </location>
</feature>
<organism evidence="5 6">
    <name type="scientific">Peptoniphilus lacrimalis</name>
    <dbReference type="NCBI Taxonomy" id="33031"/>
    <lineage>
        <taxon>Bacteria</taxon>
        <taxon>Bacillati</taxon>
        <taxon>Bacillota</taxon>
        <taxon>Tissierellia</taxon>
        <taxon>Tissierellales</taxon>
        <taxon>Peptoniphilaceae</taxon>
        <taxon>Peptoniphilus</taxon>
    </lineage>
</organism>
<dbReference type="RefSeq" id="WP_009345767.1">
    <property type="nucleotide sequence ID" value="NZ_CP165621.1"/>
</dbReference>
<reference evidence="5 6" key="1">
    <citation type="submission" date="2018-06" db="EMBL/GenBank/DDBJ databases">
        <authorList>
            <consortium name="Pathogen Informatics"/>
            <person name="Doyle S."/>
        </authorList>
    </citation>
    <scope>NUCLEOTIDE SEQUENCE [LARGE SCALE GENOMIC DNA]</scope>
    <source>
        <strain evidence="5 6">NCTC13149</strain>
    </source>
</reference>
<evidence type="ECO:0000313" key="5">
    <source>
        <dbReference type="EMBL" id="SUB57801.1"/>
    </source>
</evidence>
<dbReference type="InterPro" id="IPR015168">
    <property type="entry name" value="SsuA/THI5"/>
</dbReference>
<gene>
    <name evidence="5" type="primary">tauA</name>
    <name evidence="5" type="ORF">NCTC13149_01658</name>
</gene>
<dbReference type="SUPFAM" id="SSF53850">
    <property type="entry name" value="Periplasmic binding protein-like II"/>
    <property type="match status" value="1"/>
</dbReference>
<evidence type="ECO:0000256" key="3">
    <source>
        <dbReference type="SAM" id="SignalP"/>
    </source>
</evidence>
<dbReference type="AlphaFoldDB" id="A0A379C6M7"/>
<feature type="compositionally biased region" description="Basic and acidic residues" evidence="2">
    <location>
        <begin position="34"/>
        <end position="44"/>
    </location>
</feature>
<comment type="similarity">
    <text evidence="1">Belongs to the bacterial solute-binding protein SsuA/TauA family.</text>
</comment>
<sequence length="331" mass="36232">MKKVLVLVLSLLLLTACGQKSAGEANSENQANVKTEEKETKDTNKKLSIEKLNVTYVTSPLNVPSIVEKQNKFFEENLGLPVNYAEITSGADQTQALASGDVDILYALGGSSAVSAYAGGADIKIINMYSRAPKAFCLYSKDDSIKSPQDLKGKTIAGPMGTNLHELLLAYLNTKNMTLKDVNFVNMAIPDALAGLENGSLDVGLLGGPAAYKAQEAGFHKVCDGEGLIEAIICVATSQKFYEEHHDVIEALEKAQDQVLSFMKDQPDKTKELVKNELKLDDNAYDTMYPQYNFDTKVSDKDVEGLQKTADFMFNSQMIKDKVDVKDMFIK</sequence>
<evidence type="ECO:0000256" key="2">
    <source>
        <dbReference type="SAM" id="MobiDB-lite"/>
    </source>
</evidence>
<dbReference type="PANTHER" id="PTHR30024">
    <property type="entry name" value="ALIPHATIC SULFONATES-BINDING PROTEIN-RELATED"/>
    <property type="match status" value="1"/>
</dbReference>
<proteinExistence type="inferred from homology"/>
<feature type="domain" description="Solute-binding protein family 3/N-terminal" evidence="4">
    <location>
        <begin position="51"/>
        <end position="263"/>
    </location>
</feature>
<dbReference type="PROSITE" id="PS51257">
    <property type="entry name" value="PROKAR_LIPOPROTEIN"/>
    <property type="match status" value="1"/>
</dbReference>
<name>A0A379C6M7_9FIRM</name>
<keyword evidence="3" id="KW-0732">Signal</keyword>
<dbReference type="SMART" id="SM00062">
    <property type="entry name" value="PBPb"/>
    <property type="match status" value="1"/>
</dbReference>
<accession>A0A379C6M7</accession>
<dbReference type="STRING" id="1122949.GCA_000378725_01350"/>
<dbReference type="InterPro" id="IPR001638">
    <property type="entry name" value="Solute-binding_3/MltF_N"/>
</dbReference>
<dbReference type="Proteomes" id="UP000255517">
    <property type="component" value="Unassembled WGS sequence"/>
</dbReference>
<feature type="region of interest" description="Disordered" evidence="2">
    <location>
        <begin position="24"/>
        <end position="44"/>
    </location>
</feature>
<evidence type="ECO:0000259" key="4">
    <source>
        <dbReference type="SMART" id="SM00062"/>
    </source>
</evidence>
<dbReference type="OrthoDB" id="9814375at2"/>
<feature type="compositionally biased region" description="Polar residues" evidence="2">
    <location>
        <begin position="24"/>
        <end position="33"/>
    </location>
</feature>
<feature type="signal peptide" evidence="3">
    <location>
        <begin position="1"/>
        <end position="22"/>
    </location>
</feature>